<keyword evidence="3" id="KW-0067">ATP-binding</keyword>
<dbReference type="SUPFAM" id="SSF52980">
    <property type="entry name" value="Restriction endonuclease-like"/>
    <property type="match status" value="1"/>
</dbReference>
<dbReference type="EMBL" id="CACRSP010000015">
    <property type="protein sequence ID" value="VYT21526.1"/>
    <property type="molecule type" value="Genomic_DNA"/>
</dbReference>
<dbReference type="GO" id="GO:0005524">
    <property type="term" value="F:ATP binding"/>
    <property type="evidence" value="ECO:0007669"/>
    <property type="project" value="UniProtKB-KW"/>
</dbReference>
<dbReference type="InterPro" id="IPR011335">
    <property type="entry name" value="Restrct_endonuc-II-like"/>
</dbReference>
<dbReference type="Pfam" id="PF13173">
    <property type="entry name" value="AAA_14"/>
    <property type="match status" value="1"/>
</dbReference>
<dbReference type="Gene3D" id="3.40.50.300">
    <property type="entry name" value="P-loop containing nucleotide triphosphate hydrolases"/>
    <property type="match status" value="1"/>
</dbReference>
<evidence type="ECO:0000313" key="5">
    <source>
        <dbReference type="Proteomes" id="UP000429211"/>
    </source>
</evidence>
<dbReference type="InterPro" id="IPR041682">
    <property type="entry name" value="AAA_14"/>
</dbReference>
<dbReference type="RefSeq" id="WP_034520467.1">
    <property type="nucleotide sequence ID" value="NZ_CACRSP010000015.1"/>
</dbReference>
<dbReference type="PANTHER" id="PTHR33295">
    <property type="entry name" value="ATPASE"/>
    <property type="match status" value="1"/>
</dbReference>
<protein>
    <submittedName>
        <fullName evidence="3">ATP-binding protein</fullName>
    </submittedName>
</protein>
<dbReference type="InterPro" id="IPR027417">
    <property type="entry name" value="P-loop_NTPase"/>
</dbReference>
<dbReference type="InterPro" id="IPR025420">
    <property type="entry name" value="DUF4143"/>
</dbReference>
<organism evidence="4">
    <name type="scientific">Bifidobacterium dentium</name>
    <dbReference type="NCBI Taxonomy" id="1689"/>
    <lineage>
        <taxon>Bacteria</taxon>
        <taxon>Bacillati</taxon>
        <taxon>Actinomycetota</taxon>
        <taxon>Actinomycetes</taxon>
        <taxon>Bifidobacteriales</taxon>
        <taxon>Bifidobacteriaceae</taxon>
        <taxon>Bifidobacterium</taxon>
    </lineage>
</organism>
<reference evidence="4" key="2">
    <citation type="submission" date="2019-11" db="EMBL/GenBank/DDBJ databases">
        <authorList>
            <person name="Feng L."/>
        </authorList>
    </citation>
    <scope>NUCLEOTIDE SEQUENCE</scope>
    <source>
        <strain evidence="4">BdentiumLFYP24</strain>
    </source>
</reference>
<evidence type="ECO:0000313" key="4">
    <source>
        <dbReference type="EMBL" id="VYT21526.1"/>
    </source>
</evidence>
<dbReference type="EMBL" id="WDPD01000001">
    <property type="protein sequence ID" value="KAB7462558.1"/>
    <property type="molecule type" value="Genomic_DNA"/>
</dbReference>
<feature type="domain" description="AAA" evidence="1">
    <location>
        <begin position="19"/>
        <end position="152"/>
    </location>
</feature>
<evidence type="ECO:0000259" key="2">
    <source>
        <dbReference type="Pfam" id="PF13635"/>
    </source>
</evidence>
<dbReference type="PANTHER" id="PTHR33295:SF7">
    <property type="entry name" value="ATPASE"/>
    <property type="match status" value="1"/>
</dbReference>
<evidence type="ECO:0000259" key="1">
    <source>
        <dbReference type="Pfam" id="PF13173"/>
    </source>
</evidence>
<feature type="domain" description="DUF4143" evidence="2">
    <location>
        <begin position="226"/>
        <end position="385"/>
    </location>
</feature>
<sequence>MLKRKAWERLEHWKRTDARKALMITGARQIGKTTLVREFAKHHYRRFAELNFLEDPRAASVFDGSLSADAVISNLTAYLQTQLEPGHTLILLDEIQECPSARTAIKFLVEDGRFDYVETGSLLGVKNKQVASYPVGFEEQLRMYPLDFEEFCLANGVQESTIDMLRDRFNGNEPVSNSVHDTMMRLFQAYVVVGGMPDVVQRYVDTHDIAQVIALQSDLLALYRLDIAKYADDKDRTKIRSIFDAIPSQLDDKNRRFVLADLSKNARQNRYASSFLWLADAGVALPCYNVKEPVPPLEGNGNHSLFKLFLSDTGLLCTASMGGIQYDLLQGNLDVNMGAIMENVVAQELRAHGFDLYYFNTNRLGEVDFMVQSGRIVLPVEVKSGNDWTKHKALDNVLAVDDWALNKAYVLCKGNVRQDGRITYLPLYMSMFLEPERRPESMIFDLDLSALRQ</sequence>
<reference evidence="3 5" key="1">
    <citation type="journal article" date="2019" name="Nat. Med.">
        <title>A library of human gut bacterial isolates paired with longitudinal multiomics data enables mechanistic microbiome research.</title>
        <authorList>
            <person name="Poyet M."/>
            <person name="Groussin M."/>
            <person name="Gibbons S.M."/>
            <person name="Avila-Pacheco J."/>
            <person name="Jiang X."/>
            <person name="Kearney S.M."/>
            <person name="Perrotta A.R."/>
            <person name="Berdy B."/>
            <person name="Zhao S."/>
            <person name="Lieberman T.D."/>
            <person name="Swanson P.K."/>
            <person name="Smith M."/>
            <person name="Roesemann S."/>
            <person name="Alexander J.E."/>
            <person name="Rich S.A."/>
            <person name="Livny J."/>
            <person name="Vlamakis H."/>
            <person name="Clish C."/>
            <person name="Bullock K."/>
            <person name="Deik A."/>
            <person name="Scott J."/>
            <person name="Pierce K.A."/>
            <person name="Xavier R.J."/>
            <person name="Alm E.J."/>
        </authorList>
    </citation>
    <scope>NUCLEOTIDE SEQUENCE [LARGE SCALE GENOMIC DNA]</scope>
    <source>
        <strain evidence="3 5">BIOML-A2</strain>
    </source>
</reference>
<dbReference type="Pfam" id="PF13635">
    <property type="entry name" value="DUF4143"/>
    <property type="match status" value="1"/>
</dbReference>
<name>A0A6N2V3B5_9BIFI</name>
<proteinExistence type="predicted"/>
<accession>A0A6N2V3B5</accession>
<dbReference type="Proteomes" id="UP000429211">
    <property type="component" value="Unassembled WGS sequence"/>
</dbReference>
<dbReference type="AlphaFoldDB" id="A0A6N2V3B5"/>
<evidence type="ECO:0000313" key="3">
    <source>
        <dbReference type="EMBL" id="KAB7462558.1"/>
    </source>
</evidence>
<gene>
    <name evidence="4" type="ORF">BDLFYP24_00588</name>
    <name evidence="3" type="ORF">GBB04_01950</name>
</gene>
<keyword evidence="3" id="KW-0547">Nucleotide-binding</keyword>
<dbReference type="SUPFAM" id="SSF52540">
    <property type="entry name" value="P-loop containing nucleoside triphosphate hydrolases"/>
    <property type="match status" value="1"/>
</dbReference>